<evidence type="ECO:0008006" key="4">
    <source>
        <dbReference type="Google" id="ProtNLM"/>
    </source>
</evidence>
<dbReference type="Gene3D" id="2.40.128.640">
    <property type="match status" value="1"/>
</dbReference>
<dbReference type="EMBL" id="QVPD01000014">
    <property type="protein sequence ID" value="RFP59210.1"/>
    <property type="molecule type" value="Genomic_DNA"/>
</dbReference>
<dbReference type="PROSITE" id="PS51257">
    <property type="entry name" value="PROKAR_LIPOPROTEIN"/>
    <property type="match status" value="1"/>
</dbReference>
<evidence type="ECO:0000313" key="3">
    <source>
        <dbReference type="Proteomes" id="UP000262917"/>
    </source>
</evidence>
<dbReference type="AlphaFoldDB" id="A0A372DI13"/>
<feature type="signal peptide" evidence="1">
    <location>
        <begin position="1"/>
        <end position="29"/>
    </location>
</feature>
<proteinExistence type="predicted"/>
<sequence length="158" mass="17303">MAACTRLRHNRAMKRRLPAFALLPCVVLAACDAPAPRAPPAPVPALAAGDGSIQWQGRLPCADCSAIEVQLQLQRAGTRRDYILTEVYRAAAGDARFLERGQWRQQQALLHLRGSDGSRRVYALLPDGRLQPRDRHGRALLPRRDDDALVPVAATTAP</sequence>
<organism evidence="2 3">
    <name type="scientific">Cognatiluteimonas weifangensis</name>
    <dbReference type="NCBI Taxonomy" id="2303539"/>
    <lineage>
        <taxon>Bacteria</taxon>
        <taxon>Pseudomonadati</taxon>
        <taxon>Pseudomonadota</taxon>
        <taxon>Gammaproteobacteria</taxon>
        <taxon>Lysobacterales</taxon>
        <taxon>Lysobacteraceae</taxon>
        <taxon>Cognatiluteimonas</taxon>
    </lineage>
</organism>
<evidence type="ECO:0000313" key="2">
    <source>
        <dbReference type="EMBL" id="RFP59210.1"/>
    </source>
</evidence>
<dbReference type="Proteomes" id="UP000262917">
    <property type="component" value="Unassembled WGS sequence"/>
</dbReference>
<keyword evidence="3" id="KW-1185">Reference proteome</keyword>
<dbReference type="Pfam" id="PF04170">
    <property type="entry name" value="NlpE"/>
    <property type="match status" value="1"/>
</dbReference>
<keyword evidence="1" id="KW-0732">Signal</keyword>
<reference evidence="2 3" key="1">
    <citation type="submission" date="2018-08" db="EMBL/GenBank/DDBJ databases">
        <title>Lysobacter weifangensis sp. nov., a new member of the family 'Xanthomonadaceae', isolated from soil in a farmland.</title>
        <authorList>
            <person name="Zhao H."/>
        </authorList>
    </citation>
    <scope>NUCLEOTIDE SEQUENCE [LARGE SCALE GENOMIC DNA]</scope>
    <source>
        <strain evidence="2 3">WF-2</strain>
    </source>
</reference>
<protein>
    <recommendedName>
        <fullName evidence="4">Copper resistance protein NlpE</fullName>
    </recommendedName>
</protein>
<accession>A0A372DI13</accession>
<gene>
    <name evidence="2" type="ORF">D0Y53_11520</name>
</gene>
<dbReference type="InterPro" id="IPR007298">
    <property type="entry name" value="Cu-R_lipoprotein_NlpE"/>
</dbReference>
<comment type="caution">
    <text evidence="2">The sequence shown here is derived from an EMBL/GenBank/DDBJ whole genome shotgun (WGS) entry which is preliminary data.</text>
</comment>
<name>A0A372DI13_9GAMM</name>
<evidence type="ECO:0000256" key="1">
    <source>
        <dbReference type="SAM" id="SignalP"/>
    </source>
</evidence>
<feature type="chain" id="PRO_5016977105" description="Copper resistance protein NlpE" evidence="1">
    <location>
        <begin position="30"/>
        <end position="158"/>
    </location>
</feature>